<feature type="compositionally biased region" description="Polar residues" evidence="6">
    <location>
        <begin position="434"/>
        <end position="443"/>
    </location>
</feature>
<feature type="region of interest" description="Disordered" evidence="6">
    <location>
        <begin position="1"/>
        <end position="26"/>
    </location>
</feature>
<feature type="transmembrane region" description="Helical" evidence="7">
    <location>
        <begin position="191"/>
        <end position="210"/>
    </location>
</feature>
<reference evidence="8 9" key="1">
    <citation type="submission" date="2023-09" db="EMBL/GenBank/DDBJ databases">
        <authorList>
            <person name="Rey-Velasco X."/>
        </authorList>
    </citation>
    <scope>NUCLEOTIDE SEQUENCE [LARGE SCALE GENOMIC DNA]</scope>
    <source>
        <strain evidence="8 9">F158</strain>
    </source>
</reference>
<comment type="subcellular location">
    <subcellularLocation>
        <location evidence="1">Membrane</location>
        <topology evidence="1">Multi-pass membrane protein</topology>
    </subcellularLocation>
</comment>
<dbReference type="PANTHER" id="PTHR21716">
    <property type="entry name" value="TRANSMEMBRANE PROTEIN"/>
    <property type="match status" value="1"/>
</dbReference>
<evidence type="ECO:0000256" key="5">
    <source>
        <dbReference type="ARBA" id="ARBA00023136"/>
    </source>
</evidence>
<dbReference type="RefSeq" id="WP_311689923.1">
    <property type="nucleotide sequence ID" value="NZ_JAVRHL010000002.1"/>
</dbReference>
<feature type="transmembrane region" description="Helical" evidence="7">
    <location>
        <begin position="275"/>
        <end position="298"/>
    </location>
</feature>
<comment type="similarity">
    <text evidence="2">Belongs to the autoinducer-2 exporter (AI-2E) (TC 2.A.86) family.</text>
</comment>
<feature type="transmembrane region" description="Helical" evidence="7">
    <location>
        <begin position="247"/>
        <end position="269"/>
    </location>
</feature>
<dbReference type="Pfam" id="PF01594">
    <property type="entry name" value="AI-2E_transport"/>
    <property type="match status" value="1"/>
</dbReference>
<evidence type="ECO:0000256" key="1">
    <source>
        <dbReference type="ARBA" id="ARBA00004141"/>
    </source>
</evidence>
<evidence type="ECO:0000256" key="6">
    <source>
        <dbReference type="SAM" id="MobiDB-lite"/>
    </source>
</evidence>
<evidence type="ECO:0000256" key="7">
    <source>
        <dbReference type="SAM" id="Phobius"/>
    </source>
</evidence>
<comment type="caution">
    <text evidence="8">The sequence shown here is derived from an EMBL/GenBank/DDBJ whole genome shotgun (WGS) entry which is preliminary data.</text>
</comment>
<name>A0ABU3DEK6_9RHOB</name>
<evidence type="ECO:0000313" key="9">
    <source>
        <dbReference type="Proteomes" id="UP001265259"/>
    </source>
</evidence>
<sequence length="443" mass="46637">MTAPPPAPEPAEEDGSSREAGRMDESTRNRVAPVALIGLFVIAACASLVIARAFFLPVIMGFLLALTFSPVRRGMSRLGVPAGITAGLIVLMLLVTLVAAVVGLSAPIRDYIDDAPTILSQVEQKLSVFSEALRTVTEANERMSNLASSAGGDGAAADPAAAAASGGAPTAQPQQVVVSDEPGMLARLAMVAPYVLGQAILTLVLLFFLLSVGDLFYEKIVQAVPTFRDKKNAIRIAYDIERKLSRYFFTISIINFGLGVSIALAMWGLGMPNPILFGAVAFIFNFVPYIGAIAGVALATVIGIVALPTVGQALIAGAVYFLLTSFEGQFVTPYAVGRSLKLNPVVVFISVAFWGWAWSVVGMIVAVPTLIALRAFADHVAGMRGIAIFLSGRDDELPRIHQTTTPPADKVYAAAQKEAETDAPALPHVEPDLSNAQKEATAT</sequence>
<dbReference type="EMBL" id="JAVRHL010000002">
    <property type="protein sequence ID" value="MDT0682145.1"/>
    <property type="molecule type" value="Genomic_DNA"/>
</dbReference>
<feature type="transmembrane region" description="Helical" evidence="7">
    <location>
        <begin position="305"/>
        <end position="326"/>
    </location>
</feature>
<proteinExistence type="inferred from homology"/>
<evidence type="ECO:0000313" key="8">
    <source>
        <dbReference type="EMBL" id="MDT0682145.1"/>
    </source>
</evidence>
<feature type="transmembrane region" description="Helical" evidence="7">
    <location>
        <begin position="33"/>
        <end position="66"/>
    </location>
</feature>
<evidence type="ECO:0000256" key="2">
    <source>
        <dbReference type="ARBA" id="ARBA00009773"/>
    </source>
</evidence>
<keyword evidence="5 7" id="KW-0472">Membrane</keyword>
<accession>A0ABU3DEK6</accession>
<evidence type="ECO:0000256" key="4">
    <source>
        <dbReference type="ARBA" id="ARBA00022989"/>
    </source>
</evidence>
<evidence type="ECO:0000256" key="3">
    <source>
        <dbReference type="ARBA" id="ARBA00022692"/>
    </source>
</evidence>
<keyword evidence="4 7" id="KW-1133">Transmembrane helix</keyword>
<feature type="region of interest" description="Disordered" evidence="6">
    <location>
        <begin position="416"/>
        <end position="443"/>
    </location>
</feature>
<keyword evidence="3 7" id="KW-0812">Transmembrane</keyword>
<protein>
    <submittedName>
        <fullName evidence="8">AI-2E family transporter</fullName>
    </submittedName>
</protein>
<feature type="compositionally biased region" description="Basic and acidic residues" evidence="6">
    <location>
        <begin position="15"/>
        <end position="26"/>
    </location>
</feature>
<feature type="transmembrane region" description="Helical" evidence="7">
    <location>
        <begin position="78"/>
        <end position="104"/>
    </location>
</feature>
<feature type="transmembrane region" description="Helical" evidence="7">
    <location>
        <begin position="346"/>
        <end position="373"/>
    </location>
</feature>
<keyword evidence="9" id="KW-1185">Reference proteome</keyword>
<dbReference type="Proteomes" id="UP001265259">
    <property type="component" value="Unassembled WGS sequence"/>
</dbReference>
<organism evidence="8 9">
    <name type="scientific">Tropicimonas omnivorans</name>
    <dbReference type="NCBI Taxonomy" id="3075590"/>
    <lineage>
        <taxon>Bacteria</taxon>
        <taxon>Pseudomonadati</taxon>
        <taxon>Pseudomonadota</taxon>
        <taxon>Alphaproteobacteria</taxon>
        <taxon>Rhodobacterales</taxon>
        <taxon>Roseobacteraceae</taxon>
        <taxon>Tropicimonas</taxon>
    </lineage>
</organism>
<gene>
    <name evidence="8" type="ORF">RM543_05575</name>
</gene>
<dbReference type="PANTHER" id="PTHR21716:SF16">
    <property type="entry name" value="BLL1467 PROTEIN"/>
    <property type="match status" value="1"/>
</dbReference>
<dbReference type="InterPro" id="IPR002549">
    <property type="entry name" value="AI-2E-like"/>
</dbReference>